<evidence type="ECO:0000256" key="2">
    <source>
        <dbReference type="ARBA" id="ARBA00009121"/>
    </source>
</evidence>
<evidence type="ECO:0000256" key="9">
    <source>
        <dbReference type="ARBA" id="ARBA00023277"/>
    </source>
</evidence>
<dbReference type="PROSITE" id="PS51910">
    <property type="entry name" value="GH18_2"/>
    <property type="match status" value="1"/>
</dbReference>
<proteinExistence type="inferred from homology"/>
<keyword evidence="9" id="KW-0119">Carbohydrate metabolism</keyword>
<organism evidence="18 19">
    <name type="scientific">Artemia franciscana</name>
    <name type="common">Brine shrimp</name>
    <name type="synonym">Artemia sanfranciscana</name>
    <dbReference type="NCBI Taxonomy" id="6661"/>
    <lineage>
        <taxon>Eukaryota</taxon>
        <taxon>Metazoa</taxon>
        <taxon>Ecdysozoa</taxon>
        <taxon>Arthropoda</taxon>
        <taxon>Crustacea</taxon>
        <taxon>Branchiopoda</taxon>
        <taxon>Anostraca</taxon>
        <taxon>Artemiidae</taxon>
        <taxon>Artemia</taxon>
    </lineage>
</organism>
<gene>
    <name evidence="18" type="ORF">QYM36_013208</name>
</gene>
<keyword evidence="8" id="KW-1015">Disulfide bond</keyword>
<feature type="domain" description="GH18" evidence="17">
    <location>
        <begin position="554"/>
        <end position="921"/>
    </location>
</feature>
<dbReference type="PROSITE" id="PS50878">
    <property type="entry name" value="RT_POL"/>
    <property type="match status" value="1"/>
</dbReference>
<evidence type="ECO:0000259" key="15">
    <source>
        <dbReference type="PROSITE" id="PS50879"/>
    </source>
</evidence>
<dbReference type="InterPro" id="IPR002156">
    <property type="entry name" value="RNaseH_domain"/>
</dbReference>
<dbReference type="AlphaFoldDB" id="A0AA88HPL5"/>
<comment type="caution">
    <text evidence="18">The sequence shown here is derived from an EMBL/GenBank/DDBJ whole genome shotgun (WGS) entry which is preliminary data.</text>
</comment>
<dbReference type="Proteomes" id="UP001187531">
    <property type="component" value="Unassembled WGS sequence"/>
</dbReference>
<keyword evidence="5" id="KW-0732">Signal</keyword>
<dbReference type="Pfam" id="PF01607">
    <property type="entry name" value="CBM_14"/>
    <property type="match status" value="1"/>
</dbReference>
<dbReference type="InterPro" id="IPR001579">
    <property type="entry name" value="Glyco_hydro_18_chit_AS"/>
</dbReference>
<keyword evidence="6 12" id="KW-0378">Hydrolase</keyword>
<dbReference type="EMBL" id="JAVRJZ010000017">
    <property type="protein sequence ID" value="KAK2709472.1"/>
    <property type="molecule type" value="Genomic_DNA"/>
</dbReference>
<comment type="catalytic activity">
    <reaction evidence="1">
        <text>Random endo-hydrolysis of N-acetyl-beta-D-glucosaminide (1-&gt;4)-beta-linkages in chitin and chitodextrins.</text>
        <dbReference type="EC" id="3.2.1.14"/>
    </reaction>
</comment>
<evidence type="ECO:0000256" key="7">
    <source>
        <dbReference type="ARBA" id="ARBA00023024"/>
    </source>
</evidence>
<evidence type="ECO:0000259" key="16">
    <source>
        <dbReference type="PROSITE" id="PS50940"/>
    </source>
</evidence>
<dbReference type="PROSITE" id="PS50940">
    <property type="entry name" value="CHIT_BIND_II"/>
    <property type="match status" value="1"/>
</dbReference>
<comment type="similarity">
    <text evidence="2">Belongs to the glycosyl hydrolase 18 family. Chitinase class II subfamily.</text>
</comment>
<dbReference type="SUPFAM" id="SSF53098">
    <property type="entry name" value="Ribonuclease H-like"/>
    <property type="match status" value="1"/>
</dbReference>
<evidence type="ECO:0000256" key="4">
    <source>
        <dbReference type="ARBA" id="ARBA00022669"/>
    </source>
</evidence>
<dbReference type="PROSITE" id="PS50879">
    <property type="entry name" value="RNASE_H_1"/>
    <property type="match status" value="1"/>
</dbReference>
<dbReference type="GO" id="GO:0000272">
    <property type="term" value="P:polysaccharide catabolic process"/>
    <property type="evidence" value="ECO:0007669"/>
    <property type="project" value="UniProtKB-KW"/>
</dbReference>
<accession>A0AA88HPL5</accession>
<dbReference type="SUPFAM" id="SSF51445">
    <property type="entry name" value="(Trans)glycosidases"/>
    <property type="match status" value="1"/>
</dbReference>
<evidence type="ECO:0000256" key="10">
    <source>
        <dbReference type="ARBA" id="ARBA00023295"/>
    </source>
</evidence>
<feature type="region of interest" description="Disordered" evidence="13">
    <location>
        <begin position="933"/>
        <end position="959"/>
    </location>
</feature>
<dbReference type="Pfam" id="PF00078">
    <property type="entry name" value="RVT_1"/>
    <property type="match status" value="1"/>
</dbReference>
<dbReference type="PANTHER" id="PTHR11177:SF144">
    <property type="entry name" value="CHITINASE 5"/>
    <property type="match status" value="1"/>
</dbReference>
<dbReference type="FunFam" id="3.10.50.10:FF:000004">
    <property type="entry name" value="Chitinase 5"/>
    <property type="match status" value="1"/>
</dbReference>
<dbReference type="InterPro" id="IPR029070">
    <property type="entry name" value="Chitinase_insertion_sf"/>
</dbReference>
<reference evidence="18" key="1">
    <citation type="submission" date="2023-07" db="EMBL/GenBank/DDBJ databases">
        <title>Chromosome-level genome assembly of Artemia franciscana.</title>
        <authorList>
            <person name="Jo E."/>
        </authorList>
    </citation>
    <scope>NUCLEOTIDE SEQUENCE</scope>
    <source>
        <tissue evidence="18">Whole body</tissue>
    </source>
</reference>
<name>A0AA88HPL5_ARTSF</name>
<dbReference type="InterPro" id="IPR000477">
    <property type="entry name" value="RT_dom"/>
</dbReference>
<evidence type="ECO:0000313" key="18">
    <source>
        <dbReference type="EMBL" id="KAK2709472.1"/>
    </source>
</evidence>
<dbReference type="Pfam" id="PF00704">
    <property type="entry name" value="Glyco_hydro_18"/>
    <property type="match status" value="1"/>
</dbReference>
<keyword evidence="11" id="KW-0624">Polysaccharide degradation</keyword>
<dbReference type="InterPro" id="IPR017853">
    <property type="entry name" value="GH"/>
</dbReference>
<dbReference type="CDD" id="cd09276">
    <property type="entry name" value="Rnase_HI_RT_non_LTR"/>
    <property type="match status" value="1"/>
</dbReference>
<dbReference type="InterPro" id="IPR011583">
    <property type="entry name" value="Chitinase_II/V-like_cat"/>
</dbReference>
<dbReference type="Gene3D" id="3.10.50.10">
    <property type="match status" value="1"/>
</dbReference>
<dbReference type="SMART" id="SM00636">
    <property type="entry name" value="Glyco_18"/>
    <property type="match status" value="1"/>
</dbReference>
<dbReference type="SMART" id="SM00494">
    <property type="entry name" value="ChtBD2"/>
    <property type="match status" value="1"/>
</dbReference>
<dbReference type="InterPro" id="IPR002557">
    <property type="entry name" value="Chitin-bd_dom"/>
</dbReference>
<dbReference type="EC" id="3.2.1.14" evidence="3"/>
<feature type="domain" description="Chitin-binding type-2" evidence="16">
    <location>
        <begin position="965"/>
        <end position="1022"/>
    </location>
</feature>
<evidence type="ECO:0000259" key="17">
    <source>
        <dbReference type="PROSITE" id="PS51910"/>
    </source>
</evidence>
<dbReference type="GO" id="GO:0004523">
    <property type="term" value="F:RNA-DNA hybrid ribonuclease activity"/>
    <property type="evidence" value="ECO:0007669"/>
    <property type="project" value="InterPro"/>
</dbReference>
<evidence type="ECO:0000256" key="13">
    <source>
        <dbReference type="SAM" id="MobiDB-lite"/>
    </source>
</evidence>
<keyword evidence="19" id="KW-1185">Reference proteome</keyword>
<dbReference type="InterPro" id="IPR050314">
    <property type="entry name" value="Glycosyl_Hydrlase_18"/>
</dbReference>
<dbReference type="GO" id="GO:0008061">
    <property type="term" value="F:chitin binding"/>
    <property type="evidence" value="ECO:0007669"/>
    <property type="project" value="UniProtKB-KW"/>
</dbReference>
<evidence type="ECO:0000259" key="14">
    <source>
        <dbReference type="PROSITE" id="PS50878"/>
    </source>
</evidence>
<dbReference type="PANTHER" id="PTHR11177">
    <property type="entry name" value="CHITINASE"/>
    <property type="match status" value="1"/>
</dbReference>
<dbReference type="InterPro" id="IPR036397">
    <property type="entry name" value="RNaseH_sf"/>
</dbReference>
<feature type="domain" description="RNase H type-1" evidence="15">
    <location>
        <begin position="350"/>
        <end position="481"/>
    </location>
</feature>
<dbReference type="GO" id="GO:0006032">
    <property type="term" value="P:chitin catabolic process"/>
    <property type="evidence" value="ECO:0007669"/>
    <property type="project" value="UniProtKB-KW"/>
</dbReference>
<dbReference type="GO" id="GO:0008843">
    <property type="term" value="F:endochitinase activity"/>
    <property type="evidence" value="ECO:0007669"/>
    <property type="project" value="UniProtKB-EC"/>
</dbReference>
<dbReference type="SUPFAM" id="SSF54556">
    <property type="entry name" value="Chitinase insertion domain"/>
    <property type="match status" value="1"/>
</dbReference>
<dbReference type="InterPro" id="IPR001223">
    <property type="entry name" value="Glyco_hydro18_cat"/>
</dbReference>
<protein>
    <recommendedName>
        <fullName evidence="3">chitinase</fullName>
        <ecNumber evidence="3">3.2.1.14</ecNumber>
    </recommendedName>
</protein>
<evidence type="ECO:0000256" key="8">
    <source>
        <dbReference type="ARBA" id="ARBA00023157"/>
    </source>
</evidence>
<evidence type="ECO:0000256" key="1">
    <source>
        <dbReference type="ARBA" id="ARBA00000822"/>
    </source>
</evidence>
<keyword evidence="7" id="KW-0146">Chitin degradation</keyword>
<dbReference type="Pfam" id="PF00075">
    <property type="entry name" value="RNase_H"/>
    <property type="match status" value="1"/>
</dbReference>
<dbReference type="InterPro" id="IPR036508">
    <property type="entry name" value="Chitin-bd_dom_sf"/>
</dbReference>
<feature type="domain" description="Reverse transcriptase" evidence="14">
    <location>
        <begin position="1"/>
        <end position="141"/>
    </location>
</feature>
<dbReference type="PROSITE" id="PS01095">
    <property type="entry name" value="GH18_1"/>
    <property type="match status" value="1"/>
</dbReference>
<dbReference type="SUPFAM" id="SSF57625">
    <property type="entry name" value="Invertebrate chitin-binding proteins"/>
    <property type="match status" value="1"/>
</dbReference>
<evidence type="ECO:0000256" key="12">
    <source>
        <dbReference type="RuleBase" id="RU000489"/>
    </source>
</evidence>
<evidence type="ECO:0000313" key="19">
    <source>
        <dbReference type="Proteomes" id="UP001187531"/>
    </source>
</evidence>
<dbReference type="Gene3D" id="3.30.420.10">
    <property type="entry name" value="Ribonuclease H-like superfamily/Ribonuclease H"/>
    <property type="match status" value="1"/>
</dbReference>
<keyword evidence="4" id="KW-0147">Chitin-binding</keyword>
<evidence type="ECO:0000256" key="3">
    <source>
        <dbReference type="ARBA" id="ARBA00012729"/>
    </source>
</evidence>
<dbReference type="InterPro" id="IPR012337">
    <property type="entry name" value="RNaseH-like_sf"/>
</dbReference>
<dbReference type="GO" id="GO:0005576">
    <property type="term" value="C:extracellular region"/>
    <property type="evidence" value="ECO:0007669"/>
    <property type="project" value="InterPro"/>
</dbReference>
<dbReference type="GO" id="GO:0003676">
    <property type="term" value="F:nucleic acid binding"/>
    <property type="evidence" value="ECO:0007669"/>
    <property type="project" value="InterPro"/>
</dbReference>
<evidence type="ECO:0000256" key="11">
    <source>
        <dbReference type="ARBA" id="ARBA00023326"/>
    </source>
</evidence>
<sequence length="1022" mass="117127">MWLQEWITSRTFSVRIKRTSSTIRNMESGVPQGGVLSALLFALYISDPNADNLQRAKIYLYADDLAVTVEGQQREEIQTYAQKAANFIEQWAAEKEIILSEEKTTMMMFTSEKRQAPDPDIFLNGLKIRCTESVRYLGVLLDSQLTWEKHIEEIITAVDRRQMLINAICNKKYEVPRDVLMQFSKGIILGKIDYASLVYASAKKTILTKLNAKWNETLRRTTNALKSTPIPALHIETSTTSLPTRRKILLAKYLLKERGTEQEDIIKNEIIMDPYLMDYRFEIHNTPSLVKLLKEFPTNISPLTIPTDKTNKIEGLERNISWKIHEEIGQKSGMSEQSLLQFALSELENYRDYRNFFTDGSKIGSRTGCGIWDDYKKLGTQYRLSDHTSIYMAELFAIDTAIKEIVREGKEGKYLICTDSLSCLKYLKVAHEQAPTMARDIVQNIRMIEETGSCVSLIWIPAHVGVSGNERADQMAKDATKKETTENPPLPHIQTTIKIAEKLKEVELEEFRKRSLNLYLEITEYRYINHEMKHPEKRVADIIFRMRTGHVKTKKMLKRWNMTDSPDCNVCGVEENLQHIIMECKKYETARSRLKEQRDVDDKGFERFVGLKERWPHLKALVAVGGWDEGGENYSNMVAQQSRRDSFTASVLRLLNTYNFDGFDLDWEYPGAIDRGGTFADKDNFLLWVQELRAAFDEEGKGWELTIAVPVAKFRLQEGYHVPELCQLLDAVHTMTYDLRGNWVGYADVHSPLYMRPGLDQWSYEKLNVNDGLLLWEEFGCPRDKLVVGVPFYGRTYTLSDPNNNDLGAYIQQWVGGGAPGPYTNASGFMSYYEICVNLLDPASGWTDRYDDIGLCPFTHKDNQWIGYEDPDSLTLKMDYIRERGYGGAMTWAIDMDDFQNLCGRGPSSLLQVLYEGMKDYYVPIPPPIPTTTQQTWWAPPTTKSTSPGPTTTRDPNAPTLDPDQINCDGAQQYWPHPDCNKYYWCIEGVPEEQTCSGDLVWDQSILACDWPNSSNTANCSI</sequence>
<evidence type="ECO:0000256" key="6">
    <source>
        <dbReference type="ARBA" id="ARBA00022801"/>
    </source>
</evidence>
<evidence type="ECO:0000256" key="5">
    <source>
        <dbReference type="ARBA" id="ARBA00022729"/>
    </source>
</evidence>
<dbReference type="Gene3D" id="3.20.20.80">
    <property type="entry name" value="Glycosidases"/>
    <property type="match status" value="1"/>
</dbReference>
<dbReference type="Gene3D" id="2.170.140.10">
    <property type="entry name" value="Chitin binding domain"/>
    <property type="match status" value="1"/>
</dbReference>
<keyword evidence="10 12" id="KW-0326">Glycosidase</keyword>
<feature type="compositionally biased region" description="Low complexity" evidence="13">
    <location>
        <begin position="933"/>
        <end position="953"/>
    </location>
</feature>